<accession>A0A445D1N7</accession>
<protein>
    <recommendedName>
        <fullName evidence="3">Reverse transcriptase zinc-binding domain-containing protein</fullName>
    </recommendedName>
</protein>
<dbReference type="AlphaFoldDB" id="A0A445D1N7"/>
<name>A0A445D1N7_ARAHY</name>
<evidence type="ECO:0000313" key="1">
    <source>
        <dbReference type="EMBL" id="RYR56984.1"/>
    </source>
</evidence>
<keyword evidence="2" id="KW-1185">Reference proteome</keyword>
<sequence>MTADGLGVRHAKDLNRAFMMKVGWGLIEKKDSLWSKVLRAKYSCGNDIIPLIRRRKNESNLWKGICSTWKDVQANSIWRIGSLNKLHTQVRGWNIDKLKSLLLEMAVQKIVAMSPPSACKKGDQVAWANSSDGTFFLKSAYNSLQENQTFGVILSSLWYSKNKYVFEEKSFHPNGVARSIVSRNFYYALMMKANITSKKTNTDR</sequence>
<proteinExistence type="predicted"/>
<comment type="caution">
    <text evidence="1">The sequence shown here is derived from an EMBL/GenBank/DDBJ whole genome shotgun (WGS) entry which is preliminary data.</text>
</comment>
<reference evidence="1 2" key="1">
    <citation type="submission" date="2019-01" db="EMBL/GenBank/DDBJ databases">
        <title>Sequencing of cultivated peanut Arachis hypogaea provides insights into genome evolution and oil improvement.</title>
        <authorList>
            <person name="Chen X."/>
        </authorList>
    </citation>
    <scope>NUCLEOTIDE SEQUENCE [LARGE SCALE GENOMIC DNA]</scope>
    <source>
        <strain evidence="2">cv. Fuhuasheng</strain>
        <tissue evidence="1">Leaves</tissue>
    </source>
</reference>
<dbReference type="EMBL" id="SDMP01000005">
    <property type="protein sequence ID" value="RYR56984.1"/>
    <property type="molecule type" value="Genomic_DNA"/>
</dbReference>
<evidence type="ECO:0008006" key="3">
    <source>
        <dbReference type="Google" id="ProtNLM"/>
    </source>
</evidence>
<evidence type="ECO:0000313" key="2">
    <source>
        <dbReference type="Proteomes" id="UP000289738"/>
    </source>
</evidence>
<organism evidence="1 2">
    <name type="scientific">Arachis hypogaea</name>
    <name type="common">Peanut</name>
    <dbReference type="NCBI Taxonomy" id="3818"/>
    <lineage>
        <taxon>Eukaryota</taxon>
        <taxon>Viridiplantae</taxon>
        <taxon>Streptophyta</taxon>
        <taxon>Embryophyta</taxon>
        <taxon>Tracheophyta</taxon>
        <taxon>Spermatophyta</taxon>
        <taxon>Magnoliopsida</taxon>
        <taxon>eudicotyledons</taxon>
        <taxon>Gunneridae</taxon>
        <taxon>Pentapetalae</taxon>
        <taxon>rosids</taxon>
        <taxon>fabids</taxon>
        <taxon>Fabales</taxon>
        <taxon>Fabaceae</taxon>
        <taxon>Papilionoideae</taxon>
        <taxon>50 kb inversion clade</taxon>
        <taxon>dalbergioids sensu lato</taxon>
        <taxon>Dalbergieae</taxon>
        <taxon>Pterocarpus clade</taxon>
        <taxon>Arachis</taxon>
    </lineage>
</organism>
<gene>
    <name evidence="1" type="ORF">Ahy_A05g022723</name>
</gene>
<dbReference type="Proteomes" id="UP000289738">
    <property type="component" value="Chromosome A05"/>
</dbReference>